<accession>A0A3M0L4G0</accession>
<dbReference type="GO" id="GO:0016032">
    <property type="term" value="P:viral process"/>
    <property type="evidence" value="ECO:0007669"/>
    <property type="project" value="InterPro"/>
</dbReference>
<dbReference type="InterPro" id="IPR008916">
    <property type="entry name" value="Retrov_capsid_C"/>
</dbReference>
<dbReference type="Pfam" id="PF00607">
    <property type="entry name" value="Gag_p24"/>
    <property type="match status" value="1"/>
</dbReference>
<evidence type="ECO:0000256" key="1">
    <source>
        <dbReference type="ARBA" id="ARBA00022581"/>
    </source>
</evidence>
<dbReference type="Proteomes" id="UP000269221">
    <property type="component" value="Unassembled WGS sequence"/>
</dbReference>
<comment type="caution">
    <text evidence="2">The sequence shown here is derived from an EMBL/GenBank/DDBJ whole genome shotgun (WGS) entry which is preliminary data.</text>
</comment>
<dbReference type="InterPro" id="IPR008919">
    <property type="entry name" value="Retrov_capsid_N"/>
</dbReference>
<sequence>MSLIRTAKFTGGYQAFPVFQGGNYNTHQALSWKALMDLQDKGLAHVLFQPVEYDIFESKWTQLVGRVVVQNTALGQQDPRRVIGTDELLGMGNFADLNRQVALDPLVFDQCQKTGMAALIQTIEMAVPKESFVTVVQGTGETFLPFAERLTASVERQVEDLNASMLCSNTL</sequence>
<dbReference type="AlphaFoldDB" id="A0A3M0L4G0"/>
<name>A0A3M0L4G0_HIRRU</name>
<proteinExistence type="predicted"/>
<dbReference type="OrthoDB" id="9219359at2759"/>
<gene>
    <name evidence="2" type="ORF">DUI87_03488</name>
</gene>
<keyword evidence="1" id="KW-0945">Host-virus interaction</keyword>
<dbReference type="InterPro" id="IPR050195">
    <property type="entry name" value="Primate_lentivir_Gag_pol-like"/>
</dbReference>
<dbReference type="Gene3D" id="1.10.1200.30">
    <property type="match status" value="1"/>
</dbReference>
<dbReference type="Gene3D" id="1.10.375.10">
    <property type="entry name" value="Human Immunodeficiency Virus Type 1 Capsid Protein"/>
    <property type="match status" value="1"/>
</dbReference>
<dbReference type="EMBL" id="QRBI01000094">
    <property type="protein sequence ID" value="RMC19921.1"/>
    <property type="molecule type" value="Genomic_DNA"/>
</dbReference>
<dbReference type="PANTHER" id="PTHR40389">
    <property type="entry name" value="ENDOGENOUS RETROVIRUS GROUP K MEMBER 24 GAG POLYPROTEIN-RELATED"/>
    <property type="match status" value="1"/>
</dbReference>
<dbReference type="SUPFAM" id="SSF47943">
    <property type="entry name" value="Retrovirus capsid protein, N-terminal core domain"/>
    <property type="match status" value="1"/>
</dbReference>
<evidence type="ECO:0000313" key="2">
    <source>
        <dbReference type="EMBL" id="RMC19921.1"/>
    </source>
</evidence>
<dbReference type="PANTHER" id="PTHR40389:SF4">
    <property type="match status" value="1"/>
</dbReference>
<organism evidence="2 3">
    <name type="scientific">Hirundo rustica rustica</name>
    <dbReference type="NCBI Taxonomy" id="333673"/>
    <lineage>
        <taxon>Eukaryota</taxon>
        <taxon>Metazoa</taxon>
        <taxon>Chordata</taxon>
        <taxon>Craniata</taxon>
        <taxon>Vertebrata</taxon>
        <taxon>Euteleostomi</taxon>
        <taxon>Archelosauria</taxon>
        <taxon>Archosauria</taxon>
        <taxon>Dinosauria</taxon>
        <taxon>Saurischia</taxon>
        <taxon>Theropoda</taxon>
        <taxon>Coelurosauria</taxon>
        <taxon>Aves</taxon>
        <taxon>Neognathae</taxon>
        <taxon>Neoaves</taxon>
        <taxon>Telluraves</taxon>
        <taxon>Australaves</taxon>
        <taxon>Passeriformes</taxon>
        <taxon>Sylvioidea</taxon>
        <taxon>Hirundinidae</taxon>
        <taxon>Hirundo</taxon>
    </lineage>
</organism>
<protein>
    <submittedName>
        <fullName evidence="2">Uncharacterized protein</fullName>
    </submittedName>
</protein>
<keyword evidence="3" id="KW-1185">Reference proteome</keyword>
<reference evidence="2 3" key="1">
    <citation type="submission" date="2018-07" db="EMBL/GenBank/DDBJ databases">
        <title>A high quality draft genome assembly of the barn swallow (H. rustica rustica).</title>
        <authorList>
            <person name="Formenti G."/>
            <person name="Chiara M."/>
            <person name="Poveda L."/>
            <person name="Francoijs K.-J."/>
            <person name="Bonisoli-Alquati A."/>
            <person name="Canova L."/>
            <person name="Gianfranceschi L."/>
            <person name="Horner D.S."/>
            <person name="Saino N."/>
        </authorList>
    </citation>
    <scope>NUCLEOTIDE SEQUENCE [LARGE SCALE GENOMIC DNA]</scope>
    <source>
        <strain evidence="2">Chelidonia</strain>
        <tissue evidence="2">Blood</tissue>
    </source>
</reference>
<evidence type="ECO:0000313" key="3">
    <source>
        <dbReference type="Proteomes" id="UP000269221"/>
    </source>
</evidence>